<keyword evidence="1" id="KW-0812">Transmembrane</keyword>
<dbReference type="Proteomes" id="UP000636949">
    <property type="component" value="Unassembled WGS sequence"/>
</dbReference>
<reference evidence="2" key="1">
    <citation type="journal article" date="2014" name="Int. J. Syst. Evol. Microbiol.">
        <title>Complete genome sequence of Corynebacterium casei LMG S-19264T (=DSM 44701T), isolated from a smear-ripened cheese.</title>
        <authorList>
            <consortium name="US DOE Joint Genome Institute (JGI-PGF)"/>
            <person name="Walter F."/>
            <person name="Albersmeier A."/>
            <person name="Kalinowski J."/>
            <person name="Ruckert C."/>
        </authorList>
    </citation>
    <scope>NUCLEOTIDE SEQUENCE</scope>
    <source>
        <strain evidence="2">CGMCC 1.15758</strain>
    </source>
</reference>
<evidence type="ECO:0008006" key="4">
    <source>
        <dbReference type="Google" id="ProtNLM"/>
    </source>
</evidence>
<accession>A0A8J2Z381</accession>
<dbReference type="EMBL" id="BMJS01000007">
    <property type="protein sequence ID" value="GGF93868.1"/>
    <property type="molecule type" value="Genomic_DNA"/>
</dbReference>
<sequence length="538" mass="59216">MDYLGELAMYKIKYNQHGGVLLIALIIVAVVSILSGSILYMLKTSVVQNQAIENYNNSRNSAFLSLKETLEANDYVYTNTPVFSSVKNYSSGSSTVTVTSSVNTLLHEAIFPDSVALNNASAVLQYHVTMQVSAQTGHQADYVAVVNAPSQYRQENDLTPQTTQNINIPTVILTNLNVAQQISGTGGLTDGQAGFFGTVAIDNSGTIETTGKEVVLSPATGGSYSLKFEDNGTYRLEQGWNLDDGVWSWSLLLYDTSTVNAWHTSIALDTLKTTPSDFSSLTWQNVLGQEDNSLPDYDSGKQYPKGSYITFDGQVFVSTAAINSGNNKDPYSNPNNWRLVIPGGTYPNWNTDVKYYKGDIITQNGVQYVATADNGTNVGAPPNNKWAVAQFGASAWQSQVYNPGDMVTFNGFMFVNIKKSNANKDPYNQSNNWRVVPQDSSPLAYNSNIVYTEGLQISYDNQLFVNISSTSDNPYTNPYNSWRIIIPENTAPTYNNQVRYYKDDRVTYSGTQYIANVNYNSSIAPNKPPPSNNWQISP</sequence>
<keyword evidence="1" id="KW-1133">Transmembrane helix</keyword>
<feature type="transmembrane region" description="Helical" evidence="1">
    <location>
        <begin position="20"/>
        <end position="42"/>
    </location>
</feature>
<protein>
    <recommendedName>
        <fullName evidence="4">Chitin-binding type-3 domain-containing protein</fullName>
    </recommendedName>
</protein>
<evidence type="ECO:0000313" key="2">
    <source>
        <dbReference type="EMBL" id="GGF93868.1"/>
    </source>
</evidence>
<organism evidence="2 3">
    <name type="scientific">Cysteiniphilum litorale</name>
    <dbReference type="NCBI Taxonomy" id="2056700"/>
    <lineage>
        <taxon>Bacteria</taxon>
        <taxon>Pseudomonadati</taxon>
        <taxon>Pseudomonadota</taxon>
        <taxon>Gammaproteobacteria</taxon>
        <taxon>Thiotrichales</taxon>
        <taxon>Fastidiosibacteraceae</taxon>
        <taxon>Cysteiniphilum</taxon>
    </lineage>
</organism>
<keyword evidence="3" id="KW-1185">Reference proteome</keyword>
<keyword evidence="1" id="KW-0472">Membrane</keyword>
<proteinExistence type="predicted"/>
<evidence type="ECO:0000313" key="3">
    <source>
        <dbReference type="Proteomes" id="UP000636949"/>
    </source>
</evidence>
<name>A0A8J2Z381_9GAMM</name>
<evidence type="ECO:0000256" key="1">
    <source>
        <dbReference type="SAM" id="Phobius"/>
    </source>
</evidence>
<reference evidence="2" key="2">
    <citation type="submission" date="2020-09" db="EMBL/GenBank/DDBJ databases">
        <authorList>
            <person name="Sun Q."/>
            <person name="Zhou Y."/>
        </authorList>
    </citation>
    <scope>NUCLEOTIDE SEQUENCE</scope>
    <source>
        <strain evidence="2">CGMCC 1.15758</strain>
    </source>
</reference>
<dbReference type="Gene3D" id="2.10.10.90">
    <property type="match status" value="2"/>
</dbReference>
<gene>
    <name evidence="2" type="ORF">GCM10010995_08890</name>
</gene>
<dbReference type="AlphaFoldDB" id="A0A8J2Z381"/>
<comment type="caution">
    <text evidence="2">The sequence shown here is derived from an EMBL/GenBank/DDBJ whole genome shotgun (WGS) entry which is preliminary data.</text>
</comment>